<keyword evidence="2" id="KW-0853">WD repeat</keyword>
<evidence type="ECO:0000313" key="8">
    <source>
        <dbReference type="Proteomes" id="UP001152885"/>
    </source>
</evidence>
<feature type="domain" description="WDHD1/CFT4 helical bundle" evidence="6">
    <location>
        <begin position="682"/>
        <end position="782"/>
    </location>
</feature>
<dbReference type="EMBL" id="CANTUO010000001">
    <property type="protein sequence ID" value="CAI5757454.1"/>
    <property type="molecule type" value="Genomic_DNA"/>
</dbReference>
<dbReference type="InterPro" id="IPR048591">
    <property type="entry name" value="WDHD1/CFT4_hel"/>
</dbReference>
<dbReference type="InterPro" id="IPR011047">
    <property type="entry name" value="Quinoprotein_ADH-like_sf"/>
</dbReference>
<dbReference type="InterPro" id="IPR015943">
    <property type="entry name" value="WD40/YVTN_repeat-like_dom_sf"/>
</dbReference>
<dbReference type="SUPFAM" id="SSF50998">
    <property type="entry name" value="Quinoprotein alcohol dehydrogenase-like"/>
    <property type="match status" value="1"/>
</dbReference>
<dbReference type="GO" id="GO:0003682">
    <property type="term" value="F:chromatin binding"/>
    <property type="evidence" value="ECO:0007669"/>
    <property type="project" value="TreeGrafter"/>
</dbReference>
<evidence type="ECO:0000313" key="7">
    <source>
        <dbReference type="EMBL" id="CAI5757454.1"/>
    </source>
</evidence>
<dbReference type="InterPro" id="IPR036322">
    <property type="entry name" value="WD40_repeat_dom_sf"/>
</dbReference>
<reference evidence="7" key="1">
    <citation type="submission" date="2022-12" db="EMBL/GenBank/DDBJ databases">
        <authorList>
            <person name="Brejova B."/>
        </authorList>
    </citation>
    <scope>NUCLEOTIDE SEQUENCE</scope>
</reference>
<sequence>MPHRKITAFPDGNSFVYYNESLDKLLIGNSEGLIKVFNVHDTEQDPTSIDILENLTSLSLSSNNVVLTTTEGHVELIDLKDNVSKGTIFRSELPLRAVEFINQGNRIICGGDDNKLIIVDLQDSNSVKDIDIPDQVVNISYSSKGETVSISLSNGNVQVYSVVNEEINLVQTLTSVIPRKINCSMDKVDYNNENHDELITCTKSQWSADGNYLLIPIDNTIKVFERSSWKEVEKRFKIDEKIIDFIIKDQYLLVLTLNVFKVFDFKTGKSIHEDDFEFDEDSLPINLSFYKNNLFLGSTNGETIHIKKLLEEQEENGELNDLFVNDVDVSDDEELKESDVEEPAKRKYYLHEEDDLIIDEEDLPDFKRPKHSPINTPSKIIPYSPGSAPFQNDRRYLTMNNHGYAWIVQNKENKSITITVSFFDRSLNNEYHFTEYHEFDLASINQKGILLGESSTGLLYYRPHNESTNESWEKKIPLLDDEYITGICVTDSDTDNNDVVVGTNFGYLRFFNQYGISLNVIKTMPITTLVASAVSHIFIIHQTSNSIFNFSIVDTDQDYKFYQQHVHLPLIEHPQLIKGIFFNEYNDPCIVTGHDDTLLILHAWRESNNAKWIPILNCKKVITDYGAENKKNWNCWPLGLLDDKLNCLILKNSQYPGFPLPLPIELNIEIPIKHNRDDNVNEEIHVRSTTMGRILANTLNEGVSKSNEDEIMTKLENYQRELDRSLVKLFADSCGENNLSKAMSIAKMIRNDKALMAVSKVAERFDFLSLAAKVGQLRENLLELDD</sequence>
<comment type="caution">
    <text evidence="7">The sequence shown here is derived from an EMBL/GenBank/DDBJ whole genome shotgun (WGS) entry which is preliminary data.</text>
</comment>
<dbReference type="GO" id="GO:0006261">
    <property type="term" value="P:DNA-templated DNA replication"/>
    <property type="evidence" value="ECO:0007669"/>
    <property type="project" value="TreeGrafter"/>
</dbReference>
<accession>A0A9W4TVS1</accession>
<evidence type="ECO:0000256" key="3">
    <source>
        <dbReference type="ARBA" id="ARBA00022737"/>
    </source>
</evidence>
<name>A0A9W4TVS1_9ASCO</name>
<evidence type="ECO:0000256" key="1">
    <source>
        <dbReference type="ARBA" id="ARBA00004123"/>
    </source>
</evidence>
<dbReference type="Pfam" id="PF20946">
    <property type="entry name" value="Ctf4_C"/>
    <property type="match status" value="1"/>
</dbReference>
<evidence type="ECO:0000256" key="2">
    <source>
        <dbReference type="ARBA" id="ARBA00022574"/>
    </source>
</evidence>
<dbReference type="Proteomes" id="UP001152885">
    <property type="component" value="Unassembled WGS sequence"/>
</dbReference>
<dbReference type="SUPFAM" id="SSF50978">
    <property type="entry name" value="WD40 repeat-like"/>
    <property type="match status" value="1"/>
</dbReference>
<keyword evidence="8" id="KW-1185">Reference proteome</keyword>
<dbReference type="PANTHER" id="PTHR19932">
    <property type="entry name" value="WD REPEAT AND HMG-BOX DNA BINDING PROTEIN"/>
    <property type="match status" value="1"/>
</dbReference>
<dbReference type="GO" id="GO:0043596">
    <property type="term" value="C:nuclear replication fork"/>
    <property type="evidence" value="ECO:0007669"/>
    <property type="project" value="TreeGrafter"/>
</dbReference>
<comment type="subcellular location">
    <subcellularLocation>
        <location evidence="1">Nucleus</location>
    </subcellularLocation>
</comment>
<protein>
    <recommendedName>
        <fullName evidence="9">Minichromosome loss protein Mcl1 middle region domain-containing protein</fullName>
    </recommendedName>
</protein>
<dbReference type="AlphaFoldDB" id="A0A9W4TVS1"/>
<keyword evidence="4" id="KW-0539">Nucleus</keyword>
<evidence type="ECO:0000259" key="6">
    <source>
        <dbReference type="Pfam" id="PF20946"/>
    </source>
</evidence>
<evidence type="ECO:0000256" key="4">
    <source>
        <dbReference type="ARBA" id="ARBA00023242"/>
    </source>
</evidence>
<organism evidence="7 8">
    <name type="scientific">Candida verbasci</name>
    <dbReference type="NCBI Taxonomy" id="1227364"/>
    <lineage>
        <taxon>Eukaryota</taxon>
        <taxon>Fungi</taxon>
        <taxon>Dikarya</taxon>
        <taxon>Ascomycota</taxon>
        <taxon>Saccharomycotina</taxon>
        <taxon>Pichiomycetes</taxon>
        <taxon>Debaryomycetaceae</taxon>
        <taxon>Candida/Lodderomyces clade</taxon>
        <taxon>Candida</taxon>
    </lineage>
</organism>
<dbReference type="GO" id="GO:0000278">
    <property type="term" value="P:mitotic cell cycle"/>
    <property type="evidence" value="ECO:0007669"/>
    <property type="project" value="TreeGrafter"/>
</dbReference>
<evidence type="ECO:0008006" key="9">
    <source>
        <dbReference type="Google" id="ProtNLM"/>
    </source>
</evidence>
<keyword evidence="3" id="KW-0677">Repeat</keyword>
<dbReference type="OrthoDB" id="427368at2759"/>
<dbReference type="PANTHER" id="PTHR19932:SF10">
    <property type="entry name" value="WD REPEAT AND HMG-BOX DNA-BINDING PROTEIN 1"/>
    <property type="match status" value="1"/>
</dbReference>
<dbReference type="Gene3D" id="2.130.10.10">
    <property type="entry name" value="YVTN repeat-like/Quinoprotein amine dehydrogenase"/>
    <property type="match status" value="1"/>
</dbReference>
<evidence type="ECO:0000259" key="5">
    <source>
        <dbReference type="Pfam" id="PF12341"/>
    </source>
</evidence>
<dbReference type="GO" id="GO:0006281">
    <property type="term" value="P:DNA repair"/>
    <property type="evidence" value="ECO:0007669"/>
    <property type="project" value="TreeGrafter"/>
</dbReference>
<gene>
    <name evidence="7" type="ORF">CANVERA_P1968</name>
</gene>
<feature type="domain" description="WDHD1/CFT4 second beta-propeller" evidence="5">
    <location>
        <begin position="382"/>
        <end position="672"/>
    </location>
</feature>
<dbReference type="Pfam" id="PF12341">
    <property type="entry name" value="Mcl1_mid"/>
    <property type="match status" value="1"/>
</dbReference>
<proteinExistence type="predicted"/>
<dbReference type="InterPro" id="IPR022100">
    <property type="entry name" value="WDHD1/CFT4_beta-prop_2nd"/>
</dbReference>